<keyword evidence="6 7" id="KW-0472">Membrane</keyword>
<evidence type="ECO:0000256" key="3">
    <source>
        <dbReference type="ARBA" id="ARBA00022475"/>
    </source>
</evidence>
<name>A0ABQ4IRK9_9ACTN</name>
<feature type="transmembrane region" description="Helical" evidence="7">
    <location>
        <begin position="109"/>
        <end position="127"/>
    </location>
</feature>
<dbReference type="InterPro" id="IPR036259">
    <property type="entry name" value="MFS_trans_sf"/>
</dbReference>
<reference evidence="9 10" key="1">
    <citation type="submission" date="2021-01" db="EMBL/GenBank/DDBJ databases">
        <title>Whole genome shotgun sequence of Verrucosispora lutea NBRC 106530.</title>
        <authorList>
            <person name="Komaki H."/>
            <person name="Tamura T."/>
        </authorList>
    </citation>
    <scope>NUCLEOTIDE SEQUENCE [LARGE SCALE GENOMIC DNA]</scope>
    <source>
        <strain evidence="9 10">NBRC 106530</strain>
    </source>
</reference>
<sequence length="391" mass="39425">MTVTVPTDSRHQPGLALLLIGSTLTVLAGTVLTPVVQLLITERHLSATAAGLIVTVHGVSLAAVAPVAGRIVDRHGVRRPLAAGLLLYGVAGGAGVVVEAYPVLIATRLLFGVGAALVFTGTTVGLLDRYAGTARDRVMGWRSTAISLGGVVWPLVGGALGVLSWRAPFAVYLLGVPLALLALRLPDEPRAAAPPPGATAGRSALLARAPGLLAVYALQAAATLLLYTVLVFLPVRLAALDIANTAVVASFSASSSAAMSVAGLGYAGLRARLTEPVLLRWAFTTWTVALLALALVDVPVVLLAAAVLFGLGMGLAVPALTVLTADRAPAGGRGRATALLATAGFTGQVASPLLLGPLHAATSVRLTFLSAAVLAGAVAAVLIGRGDTRPR</sequence>
<evidence type="ECO:0000256" key="4">
    <source>
        <dbReference type="ARBA" id="ARBA00022692"/>
    </source>
</evidence>
<dbReference type="RefSeq" id="WP_203995133.1">
    <property type="nucleotide sequence ID" value="NZ_BOPB01000005.1"/>
</dbReference>
<dbReference type="Proteomes" id="UP000643165">
    <property type="component" value="Unassembled WGS sequence"/>
</dbReference>
<dbReference type="PROSITE" id="PS50850">
    <property type="entry name" value="MFS"/>
    <property type="match status" value="1"/>
</dbReference>
<feature type="transmembrane region" description="Helical" evidence="7">
    <location>
        <begin position="81"/>
        <end position="103"/>
    </location>
</feature>
<dbReference type="InterPro" id="IPR020846">
    <property type="entry name" value="MFS_dom"/>
</dbReference>
<dbReference type="Pfam" id="PF07690">
    <property type="entry name" value="MFS_1"/>
    <property type="match status" value="2"/>
</dbReference>
<protein>
    <submittedName>
        <fullName evidence="9">MFS transporter</fullName>
    </submittedName>
</protein>
<evidence type="ECO:0000256" key="2">
    <source>
        <dbReference type="ARBA" id="ARBA00022448"/>
    </source>
</evidence>
<keyword evidence="2" id="KW-0813">Transport</keyword>
<evidence type="ECO:0000313" key="9">
    <source>
        <dbReference type="EMBL" id="GIJ20542.1"/>
    </source>
</evidence>
<gene>
    <name evidence="9" type="ORF">Vlu01_11660</name>
</gene>
<keyword evidence="10" id="KW-1185">Reference proteome</keyword>
<dbReference type="EMBL" id="BOPB01000005">
    <property type="protein sequence ID" value="GIJ20542.1"/>
    <property type="molecule type" value="Genomic_DNA"/>
</dbReference>
<feature type="transmembrane region" description="Helical" evidence="7">
    <location>
        <begin position="46"/>
        <end position="69"/>
    </location>
</feature>
<dbReference type="InterPro" id="IPR011701">
    <property type="entry name" value="MFS"/>
</dbReference>
<keyword evidence="5 7" id="KW-1133">Transmembrane helix</keyword>
<dbReference type="Gene3D" id="1.20.1250.20">
    <property type="entry name" value="MFS general substrate transporter like domains"/>
    <property type="match status" value="1"/>
</dbReference>
<feature type="transmembrane region" description="Helical" evidence="7">
    <location>
        <begin position="205"/>
        <end position="230"/>
    </location>
</feature>
<feature type="transmembrane region" description="Helical" evidence="7">
    <location>
        <begin position="302"/>
        <end position="325"/>
    </location>
</feature>
<accession>A0ABQ4IRK9</accession>
<comment type="caution">
    <text evidence="9">The sequence shown here is derived from an EMBL/GenBank/DDBJ whole genome shotgun (WGS) entry which is preliminary data.</text>
</comment>
<comment type="subcellular location">
    <subcellularLocation>
        <location evidence="1">Cell membrane</location>
        <topology evidence="1">Multi-pass membrane protein</topology>
    </subcellularLocation>
</comment>
<dbReference type="PANTHER" id="PTHR23517">
    <property type="entry name" value="RESISTANCE PROTEIN MDTM, PUTATIVE-RELATED-RELATED"/>
    <property type="match status" value="1"/>
</dbReference>
<organism evidence="9 10">
    <name type="scientific">Micromonospora lutea</name>
    <dbReference type="NCBI Taxonomy" id="419825"/>
    <lineage>
        <taxon>Bacteria</taxon>
        <taxon>Bacillati</taxon>
        <taxon>Actinomycetota</taxon>
        <taxon>Actinomycetes</taxon>
        <taxon>Micromonosporales</taxon>
        <taxon>Micromonosporaceae</taxon>
        <taxon>Micromonospora</taxon>
    </lineage>
</organism>
<feature type="transmembrane region" description="Helical" evidence="7">
    <location>
        <begin position="278"/>
        <end position="296"/>
    </location>
</feature>
<feature type="transmembrane region" description="Helical" evidence="7">
    <location>
        <begin position="337"/>
        <end position="360"/>
    </location>
</feature>
<evidence type="ECO:0000256" key="7">
    <source>
        <dbReference type="SAM" id="Phobius"/>
    </source>
</evidence>
<evidence type="ECO:0000259" key="8">
    <source>
        <dbReference type="PROSITE" id="PS50850"/>
    </source>
</evidence>
<evidence type="ECO:0000256" key="5">
    <source>
        <dbReference type="ARBA" id="ARBA00022989"/>
    </source>
</evidence>
<dbReference type="InterPro" id="IPR050171">
    <property type="entry name" value="MFS_Transporters"/>
</dbReference>
<feature type="transmembrane region" description="Helical" evidence="7">
    <location>
        <begin position="366"/>
        <end position="384"/>
    </location>
</feature>
<evidence type="ECO:0000256" key="6">
    <source>
        <dbReference type="ARBA" id="ARBA00023136"/>
    </source>
</evidence>
<dbReference type="SUPFAM" id="SSF103473">
    <property type="entry name" value="MFS general substrate transporter"/>
    <property type="match status" value="1"/>
</dbReference>
<keyword evidence="3" id="KW-1003">Cell membrane</keyword>
<keyword evidence="4 7" id="KW-0812">Transmembrane</keyword>
<feature type="transmembrane region" description="Helical" evidence="7">
    <location>
        <begin position="169"/>
        <end position="185"/>
    </location>
</feature>
<feature type="transmembrane region" description="Helical" evidence="7">
    <location>
        <begin position="242"/>
        <end position="266"/>
    </location>
</feature>
<feature type="domain" description="Major facilitator superfamily (MFS) profile" evidence="8">
    <location>
        <begin position="14"/>
        <end position="389"/>
    </location>
</feature>
<proteinExistence type="predicted"/>
<feature type="transmembrane region" description="Helical" evidence="7">
    <location>
        <begin position="139"/>
        <end position="163"/>
    </location>
</feature>
<evidence type="ECO:0000256" key="1">
    <source>
        <dbReference type="ARBA" id="ARBA00004651"/>
    </source>
</evidence>
<evidence type="ECO:0000313" key="10">
    <source>
        <dbReference type="Proteomes" id="UP000643165"/>
    </source>
</evidence>
<feature type="transmembrane region" description="Helical" evidence="7">
    <location>
        <begin position="15"/>
        <end position="40"/>
    </location>
</feature>